<dbReference type="InterPro" id="IPR013259">
    <property type="entry name" value="Sulfakinin"/>
</dbReference>
<proteinExistence type="predicted"/>
<accession>A0ABM1TJY6</accession>
<feature type="region of interest" description="Disordered" evidence="1">
    <location>
        <begin position="68"/>
        <end position="142"/>
    </location>
</feature>
<organism evidence="2 3">
    <name type="scientific">Limulus polyphemus</name>
    <name type="common">Atlantic horseshoe crab</name>
    <dbReference type="NCBI Taxonomy" id="6850"/>
    <lineage>
        <taxon>Eukaryota</taxon>
        <taxon>Metazoa</taxon>
        <taxon>Ecdysozoa</taxon>
        <taxon>Arthropoda</taxon>
        <taxon>Chelicerata</taxon>
        <taxon>Merostomata</taxon>
        <taxon>Xiphosura</taxon>
        <taxon>Limulidae</taxon>
        <taxon>Limulus</taxon>
    </lineage>
</organism>
<feature type="compositionally biased region" description="Polar residues" evidence="1">
    <location>
        <begin position="68"/>
        <end position="80"/>
    </location>
</feature>
<dbReference type="GeneID" id="111088983"/>
<dbReference type="Pfam" id="PF08257">
    <property type="entry name" value="Sulfakinin"/>
    <property type="match status" value="2"/>
</dbReference>
<name>A0ABM1TJY6_LIMPO</name>
<reference evidence="3" key="1">
    <citation type="submission" date="2025-08" db="UniProtKB">
        <authorList>
            <consortium name="RefSeq"/>
        </authorList>
    </citation>
    <scope>IDENTIFICATION</scope>
    <source>
        <tissue evidence="3">Muscle</tissue>
    </source>
</reference>
<dbReference type="Proteomes" id="UP000694941">
    <property type="component" value="Unplaced"/>
</dbReference>
<keyword evidence="2" id="KW-1185">Reference proteome</keyword>
<gene>
    <name evidence="3" type="primary">LOC111088983</name>
</gene>
<sequence>MIRITDESQKDMKTACWVALVSVLYLSVSATSSTPVSIPSQLQKIAQLVIPYINKARGYTLLQPNTNRFTVQSSDSNPHTSVKEDEDEKNLLPDKGITDFEDGDLDNLQAPSHRFDDYGHLRFGRSGPAEKTDDYGYMRFGK</sequence>
<protein>
    <submittedName>
        <fullName evidence="3">Uncharacterized protein LOC111088983</fullName>
    </submittedName>
</protein>
<evidence type="ECO:0000256" key="1">
    <source>
        <dbReference type="SAM" id="MobiDB-lite"/>
    </source>
</evidence>
<feature type="compositionally biased region" description="Basic and acidic residues" evidence="1">
    <location>
        <begin position="89"/>
        <end position="98"/>
    </location>
</feature>
<dbReference type="RefSeq" id="XP_022256192.1">
    <property type="nucleotide sequence ID" value="XM_022400484.1"/>
</dbReference>
<evidence type="ECO:0000313" key="2">
    <source>
        <dbReference type="Proteomes" id="UP000694941"/>
    </source>
</evidence>
<evidence type="ECO:0000313" key="3">
    <source>
        <dbReference type="RefSeq" id="XP_022256192.1"/>
    </source>
</evidence>